<dbReference type="EMBL" id="CP064981">
    <property type="protein sequence ID" value="QQR92266.1"/>
    <property type="molecule type" value="Genomic_DNA"/>
</dbReference>
<reference evidence="3" key="1">
    <citation type="submission" date="2020-11" db="EMBL/GenBank/DDBJ databases">
        <title>Connecting structure to function with the recovery of over 1000 high-quality activated sludge metagenome-assembled genomes encoding full-length rRNA genes using long-read sequencing.</title>
        <authorList>
            <person name="Singleton C.M."/>
            <person name="Petriglieri F."/>
            <person name="Kristensen J.M."/>
            <person name="Kirkegaard R.H."/>
            <person name="Michaelsen T.Y."/>
            <person name="Andersen M.H."/>
            <person name="Karst S.M."/>
            <person name="Dueholm M.S."/>
            <person name="Nielsen P.H."/>
            <person name="Albertsen M."/>
        </authorList>
    </citation>
    <scope>NUCLEOTIDE SEQUENCE</scope>
    <source>
        <strain evidence="3">Fred_18-Q3-R57-64_BAT3C.431</strain>
    </source>
</reference>
<name>A0A7T9DJ25_9ARCH</name>
<evidence type="ECO:0000313" key="3">
    <source>
        <dbReference type="EMBL" id="QQR92266.1"/>
    </source>
</evidence>
<dbReference type="AlphaFoldDB" id="A0A7T9DJ25"/>
<organism evidence="3">
    <name type="scientific">Candidatus Iainarchaeum sp</name>
    <dbReference type="NCBI Taxonomy" id="3101447"/>
    <lineage>
        <taxon>Archaea</taxon>
        <taxon>Candidatus Iainarchaeota</taxon>
        <taxon>Candidatus Iainarchaeia</taxon>
        <taxon>Candidatus Iainarchaeales</taxon>
        <taxon>Candidatus Iainarchaeaceae</taxon>
        <taxon>Candidatus Iainarchaeum</taxon>
    </lineage>
</organism>
<keyword evidence="2" id="KW-1133">Transmembrane helix</keyword>
<keyword evidence="2" id="KW-0472">Membrane</keyword>
<proteinExistence type="predicted"/>
<dbReference type="Proteomes" id="UP000596004">
    <property type="component" value="Chromosome"/>
</dbReference>
<evidence type="ECO:0000256" key="2">
    <source>
        <dbReference type="SAM" id="Phobius"/>
    </source>
</evidence>
<evidence type="ECO:0000256" key="1">
    <source>
        <dbReference type="SAM" id="MobiDB-lite"/>
    </source>
</evidence>
<gene>
    <name evidence="3" type="ORF">IPJ89_03860</name>
</gene>
<feature type="compositionally biased region" description="Gly residues" evidence="1">
    <location>
        <begin position="280"/>
        <end position="294"/>
    </location>
</feature>
<feature type="transmembrane region" description="Helical" evidence="2">
    <location>
        <begin position="353"/>
        <end position="377"/>
    </location>
</feature>
<feature type="region of interest" description="Disordered" evidence="1">
    <location>
        <begin position="273"/>
        <end position="327"/>
    </location>
</feature>
<keyword evidence="2" id="KW-0812">Transmembrane</keyword>
<protein>
    <submittedName>
        <fullName evidence="3">Uncharacterized protein</fullName>
    </submittedName>
</protein>
<accession>A0A7T9DJ25</accession>
<sequence length="378" mass="37294">MPASAVTFIDASSMSFDLTQSHVQSLGAGNHSIQASNADGASNPLALAISNSSINAPTVIAQSPAPNAQVMIGSSVLFSALIQNDVSTEPLHVQVWGSQASPVNYILVHEATFHATPAGLVFSVNLLADQPPGNYLWSISATNPTNPSLIGYSVPAAMTLIPSACSGAAPLCPLQVGVCANAQQACVGSSYAACTPTTYGQFYQAVESSCSDGLDNDCDTGSPNGGSDCSDSDCSATAACLTCGDNTCDEQTETCSSCALDCGACAPPNSSPNNSSFNSGSGGGGGGSGGGSGSGSSSSPTAPPAAPPGGGTPGSGQVDNGAATETGNPITDILADIGHTVVSAVSVDAAQNLGVNLMTGFIILMLAAFVIVHFLGFV</sequence>